<feature type="compositionally biased region" description="Basic and acidic residues" evidence="1">
    <location>
        <begin position="250"/>
        <end position="272"/>
    </location>
</feature>
<protein>
    <submittedName>
        <fullName evidence="2">Uncharacterized protein</fullName>
    </submittedName>
</protein>
<sequence>MGHESLGYAAQQAKHALLEYRSEGMTASMPPSGAAPSDVRPRSGFLQDSDLNFDQWHEFHDIVNLDLSARQQELDGGTGTRRASEAQTSSVITQPSTANYLDNQGFMECTVPSTMVPYSSHSLPTTWGPQGANHASWARLSQPPTYTTVSQGPPHEEASSGTCSTGRDGSNRSSSRRSSSSKGGAQDMMSRILELNMAMSQSIQKATSANRARCGVGGSGAGSILVDTLQHSGVFLEMMRELMSPGKAGPRTDDTQARAGSEETVGRSEKAKGGGWGGSNGPRVNMEVALQMLSCNMTIEALYQALSSELKTASSSSSPEAGALPELRLEGLPNGVDPEMHVSLLAHICVLMFLKIQDEVARLHRQGFLSPMAQSTFEAVLAANRDKVAQTAESLRWISGGGSERAAGL</sequence>
<feature type="region of interest" description="Disordered" evidence="1">
    <location>
        <begin position="73"/>
        <end position="96"/>
    </location>
</feature>
<accession>A0ABR1PR58</accession>
<feature type="compositionally biased region" description="Low complexity" evidence="1">
    <location>
        <begin position="164"/>
        <end position="184"/>
    </location>
</feature>
<evidence type="ECO:0000313" key="3">
    <source>
        <dbReference type="Proteomes" id="UP001430848"/>
    </source>
</evidence>
<dbReference type="Proteomes" id="UP001430848">
    <property type="component" value="Unassembled WGS sequence"/>
</dbReference>
<comment type="caution">
    <text evidence="2">The sequence shown here is derived from an EMBL/GenBank/DDBJ whole genome shotgun (WGS) entry which is preliminary data.</text>
</comment>
<proteinExistence type="predicted"/>
<evidence type="ECO:0000313" key="2">
    <source>
        <dbReference type="EMBL" id="KAK7743009.1"/>
    </source>
</evidence>
<reference evidence="2 3" key="1">
    <citation type="submission" date="2024-02" db="EMBL/GenBank/DDBJ databases">
        <title>De novo assembly and annotation of 12 fungi associated with fruit tree decline syndrome in Ontario, Canada.</title>
        <authorList>
            <person name="Sulman M."/>
            <person name="Ellouze W."/>
            <person name="Ilyukhin E."/>
        </authorList>
    </citation>
    <scope>NUCLEOTIDE SEQUENCE [LARGE SCALE GENOMIC DNA]</scope>
    <source>
        <strain evidence="2 3">M169</strain>
    </source>
</reference>
<name>A0ABR1PR58_DIAER</name>
<feature type="region of interest" description="Disordered" evidence="1">
    <location>
        <begin position="245"/>
        <end position="279"/>
    </location>
</feature>
<feature type="compositionally biased region" description="Polar residues" evidence="1">
    <location>
        <begin position="85"/>
        <end position="96"/>
    </location>
</feature>
<keyword evidence="3" id="KW-1185">Reference proteome</keyword>
<feature type="region of interest" description="Disordered" evidence="1">
    <location>
        <begin position="143"/>
        <end position="185"/>
    </location>
</feature>
<organism evidence="2 3">
    <name type="scientific">Diaporthe eres</name>
    <name type="common">Phomopsis oblonga</name>
    <dbReference type="NCBI Taxonomy" id="83184"/>
    <lineage>
        <taxon>Eukaryota</taxon>
        <taxon>Fungi</taxon>
        <taxon>Dikarya</taxon>
        <taxon>Ascomycota</taxon>
        <taxon>Pezizomycotina</taxon>
        <taxon>Sordariomycetes</taxon>
        <taxon>Sordariomycetidae</taxon>
        <taxon>Diaporthales</taxon>
        <taxon>Diaporthaceae</taxon>
        <taxon>Diaporthe</taxon>
        <taxon>Diaporthe eres species complex</taxon>
    </lineage>
</organism>
<dbReference type="EMBL" id="JAKNSF020000001">
    <property type="protein sequence ID" value="KAK7743009.1"/>
    <property type="molecule type" value="Genomic_DNA"/>
</dbReference>
<evidence type="ECO:0000256" key="1">
    <source>
        <dbReference type="SAM" id="MobiDB-lite"/>
    </source>
</evidence>
<gene>
    <name evidence="2" type="ORF">SLS63_000577</name>
</gene>